<feature type="signal peptide" evidence="1">
    <location>
        <begin position="1"/>
        <end position="24"/>
    </location>
</feature>
<reference evidence="2 3" key="1">
    <citation type="submission" date="2015-02" db="EMBL/GenBank/DDBJ databases">
        <title>Draft genome sequences of ten Microbacterium spp. with emphasis on heavy metal contaminated environments.</title>
        <authorList>
            <person name="Corretto E."/>
        </authorList>
    </citation>
    <scope>NUCLEOTIDE SEQUENCE [LARGE SCALE GENOMIC DNA]</scope>
    <source>
        <strain evidence="2 3">DSM 12510</strain>
    </source>
</reference>
<comment type="caution">
    <text evidence="2">The sequence shown here is derived from an EMBL/GenBank/DDBJ whole genome shotgun (WGS) entry which is preliminary data.</text>
</comment>
<evidence type="ECO:0000313" key="2">
    <source>
        <dbReference type="EMBL" id="KJL44927.1"/>
    </source>
</evidence>
<dbReference type="AlphaFoldDB" id="A0A0M2HKN2"/>
<dbReference type="EMBL" id="JYIZ01000028">
    <property type="protein sequence ID" value="KJL44927.1"/>
    <property type="molecule type" value="Genomic_DNA"/>
</dbReference>
<dbReference type="OrthoDB" id="5072412at2"/>
<gene>
    <name evidence="2" type="ORF">RS81_00395</name>
</gene>
<feature type="chain" id="PRO_5005634025" evidence="1">
    <location>
        <begin position="25"/>
        <end position="281"/>
    </location>
</feature>
<dbReference type="Proteomes" id="UP000033956">
    <property type="component" value="Unassembled WGS sequence"/>
</dbReference>
<keyword evidence="1" id="KW-0732">Signal</keyword>
<sequence length="281" mass="30094">MTLTRRLTAVAAIVVAAMMSPACAQTAGTARVSLDQLCAETFVVACETGGTSTVVVIQEQTPADDINRLAEQLHVVAAQRAGDIVMRAESSEPRTLDPEVAPPYEWQISMEPGDTETFKTTVAGTLAAASVPGAVGIAVIDGWPYVTVERLEQFEDVFSRVSATPLFQDGGTYTLQSLDERLRIVHVPTRTNDDAIVEIIAVARDYPNAEVLLEAPTSGPQTPTFYVSRLSPSQQHELDMRLREPRLADADVDGYALEYVLGSTGENGTTYTSGTFGSVPG</sequence>
<keyword evidence="3" id="KW-1185">Reference proteome</keyword>
<evidence type="ECO:0000313" key="3">
    <source>
        <dbReference type="Proteomes" id="UP000033956"/>
    </source>
</evidence>
<proteinExistence type="predicted"/>
<organism evidence="2 3">
    <name type="scientific">Microbacterium terrae</name>
    <dbReference type="NCBI Taxonomy" id="69369"/>
    <lineage>
        <taxon>Bacteria</taxon>
        <taxon>Bacillati</taxon>
        <taxon>Actinomycetota</taxon>
        <taxon>Actinomycetes</taxon>
        <taxon>Micrococcales</taxon>
        <taxon>Microbacteriaceae</taxon>
        <taxon>Microbacterium</taxon>
    </lineage>
</organism>
<protein>
    <submittedName>
        <fullName evidence="2">Uncharacterized protein</fullName>
    </submittedName>
</protein>
<dbReference type="PATRIC" id="fig|92835.4.peg.407"/>
<evidence type="ECO:0000256" key="1">
    <source>
        <dbReference type="SAM" id="SignalP"/>
    </source>
</evidence>
<name>A0A0M2HKN2_9MICO</name>
<dbReference type="RefSeq" id="WP_045274403.1">
    <property type="nucleotide sequence ID" value="NZ_BAAAUP010000004.1"/>
</dbReference>
<accession>A0A0M2HKN2</accession>